<dbReference type="STRING" id="661478.OP10G_0946"/>
<dbReference type="AlphaFoldDB" id="A0A068NRR8"/>
<organism evidence="3 4">
    <name type="scientific">Fimbriimonas ginsengisoli Gsoil 348</name>
    <dbReference type="NCBI Taxonomy" id="661478"/>
    <lineage>
        <taxon>Bacteria</taxon>
        <taxon>Bacillati</taxon>
        <taxon>Armatimonadota</taxon>
        <taxon>Fimbriimonadia</taxon>
        <taxon>Fimbriimonadales</taxon>
        <taxon>Fimbriimonadaceae</taxon>
        <taxon>Fimbriimonas</taxon>
    </lineage>
</organism>
<keyword evidence="2" id="KW-0413">Isomerase</keyword>
<proteinExistence type="inferred from homology"/>
<comment type="similarity">
    <text evidence="1">Belongs to the N-acylglucosamine 2-epimerase family.</text>
</comment>
<dbReference type="GO" id="GO:0016853">
    <property type="term" value="F:isomerase activity"/>
    <property type="evidence" value="ECO:0007669"/>
    <property type="project" value="UniProtKB-KW"/>
</dbReference>
<dbReference type="eggNOG" id="COG2942">
    <property type="taxonomic scope" value="Bacteria"/>
</dbReference>
<protein>
    <submittedName>
        <fullName evidence="3">N-acylglucosamine 2-epimerase superfamily</fullName>
    </submittedName>
</protein>
<dbReference type="GO" id="GO:0005975">
    <property type="term" value="P:carbohydrate metabolic process"/>
    <property type="evidence" value="ECO:0007669"/>
    <property type="project" value="InterPro"/>
</dbReference>
<dbReference type="OrthoDB" id="5141876at2"/>
<evidence type="ECO:0000256" key="2">
    <source>
        <dbReference type="ARBA" id="ARBA00023235"/>
    </source>
</evidence>
<dbReference type="RefSeq" id="WP_158409132.1">
    <property type="nucleotide sequence ID" value="NZ_CP007139.1"/>
</dbReference>
<sequence>MNRATLADELIDSLWNDLIARWFPACVDPRGGFFQKFRRDWTLEDDGLRGVVFQARMTWLSATLAETGHSRAGEFRGYARHGLDFLESRLVEAETGSTLWVVDADGIPCGDYADQRHSYGASFVLYALAAVYRVTDEARALSLAKQVFHWLETRVHDEEHGGYFEWTDAAGQPLLKAPADWSGPNRDAIGTRYGLKSQNTHLHLLEAFTELARVWRDPLLLERLAEASEILTKRLLHADGWLYQYAQPDWSPVPGLISYGHDIEAAHLLMAASRELHGEVTEQTAGVARKLIDYVLCHGLDGELGGLFNTGTPEGEVFDDTKIWWVQAEALLGLAWGLELPGADVAAYAEALTGVWRWIRGRQIDSQYGGWFGYLSRDGKPLHYDTKGDMWKAAYHDGRALLFAARGRVRWAARR</sequence>
<dbReference type="HOGENOM" id="CLU_046651_3_0_0"/>
<keyword evidence="4" id="KW-1185">Reference proteome</keyword>
<dbReference type="InterPro" id="IPR012341">
    <property type="entry name" value="6hp_glycosidase-like_sf"/>
</dbReference>
<evidence type="ECO:0000313" key="3">
    <source>
        <dbReference type="EMBL" id="AIE84314.1"/>
    </source>
</evidence>
<dbReference type="Gene3D" id="1.50.10.10">
    <property type="match status" value="1"/>
</dbReference>
<accession>A0A068NRR8</accession>
<dbReference type="EMBL" id="CP007139">
    <property type="protein sequence ID" value="AIE84314.1"/>
    <property type="molecule type" value="Genomic_DNA"/>
</dbReference>
<dbReference type="Pfam" id="PF07221">
    <property type="entry name" value="GlcNAc_2-epim"/>
    <property type="match status" value="1"/>
</dbReference>
<reference evidence="3 4" key="1">
    <citation type="journal article" date="2014" name="PLoS ONE">
        <title>The first complete genome sequence of the class fimbriimonadia in the phylum armatimonadetes.</title>
        <authorList>
            <person name="Hu Z.Y."/>
            <person name="Wang Y.Z."/>
            <person name="Im W.T."/>
            <person name="Wang S.Y."/>
            <person name="Zhao G.P."/>
            <person name="Zheng H.J."/>
            <person name="Quan Z.X."/>
        </authorList>
    </citation>
    <scope>NUCLEOTIDE SEQUENCE [LARGE SCALE GENOMIC DNA]</scope>
    <source>
        <strain evidence="3">Gsoil 348</strain>
    </source>
</reference>
<gene>
    <name evidence="3" type="ORF">OP10G_0946</name>
</gene>
<dbReference type="InterPro" id="IPR008928">
    <property type="entry name" value="6-hairpin_glycosidase_sf"/>
</dbReference>
<dbReference type="KEGG" id="fgi:OP10G_0946"/>
<dbReference type="Proteomes" id="UP000027982">
    <property type="component" value="Chromosome"/>
</dbReference>
<name>A0A068NRR8_FIMGI</name>
<dbReference type="SUPFAM" id="SSF48208">
    <property type="entry name" value="Six-hairpin glycosidases"/>
    <property type="match status" value="1"/>
</dbReference>
<dbReference type="PANTHER" id="PTHR15108">
    <property type="entry name" value="N-ACYLGLUCOSAMINE-2-EPIMERASE"/>
    <property type="match status" value="1"/>
</dbReference>
<evidence type="ECO:0000313" key="4">
    <source>
        <dbReference type="Proteomes" id="UP000027982"/>
    </source>
</evidence>
<evidence type="ECO:0000256" key="1">
    <source>
        <dbReference type="ARBA" id="ARBA00008558"/>
    </source>
</evidence>
<dbReference type="InterPro" id="IPR010819">
    <property type="entry name" value="AGE/CE"/>
</dbReference>